<evidence type="ECO:0000256" key="6">
    <source>
        <dbReference type="ARBA" id="ARBA00022989"/>
    </source>
</evidence>
<proteinExistence type="inferred from homology"/>
<gene>
    <name evidence="9" type="primary">mreD</name>
    <name evidence="9" type="ORF">NCTC8284_01118</name>
</gene>
<keyword evidence="7 8" id="KW-0472">Membrane</keyword>
<dbReference type="PANTHER" id="PTHR37484">
    <property type="entry name" value="ROD SHAPE-DETERMINING PROTEIN MRED"/>
    <property type="match status" value="1"/>
</dbReference>
<dbReference type="STRING" id="758.GCA_000730685_00467"/>
<evidence type="ECO:0000256" key="1">
    <source>
        <dbReference type="ARBA" id="ARBA00004651"/>
    </source>
</evidence>
<name>A0A448MLR8_9PAST</name>
<keyword evidence="6 8" id="KW-1133">Transmembrane helix</keyword>
<evidence type="ECO:0000256" key="3">
    <source>
        <dbReference type="ARBA" id="ARBA00022475"/>
    </source>
</evidence>
<evidence type="ECO:0000256" key="5">
    <source>
        <dbReference type="ARBA" id="ARBA00022960"/>
    </source>
</evidence>
<evidence type="ECO:0000313" key="9">
    <source>
        <dbReference type="EMBL" id="VEH65963.1"/>
    </source>
</evidence>
<dbReference type="GO" id="GO:0008360">
    <property type="term" value="P:regulation of cell shape"/>
    <property type="evidence" value="ECO:0007669"/>
    <property type="project" value="UniProtKB-KW"/>
</dbReference>
<comment type="subcellular location">
    <subcellularLocation>
        <location evidence="1">Cell membrane</location>
        <topology evidence="1">Multi-pass membrane protein</topology>
    </subcellularLocation>
</comment>
<dbReference type="Pfam" id="PF04093">
    <property type="entry name" value="MreD"/>
    <property type="match status" value="1"/>
</dbReference>
<dbReference type="InterPro" id="IPR007227">
    <property type="entry name" value="Cell_shape_determining_MreD"/>
</dbReference>
<dbReference type="GO" id="GO:0005886">
    <property type="term" value="C:plasma membrane"/>
    <property type="evidence" value="ECO:0007669"/>
    <property type="project" value="UniProtKB-SubCell"/>
</dbReference>
<evidence type="ECO:0000313" key="10">
    <source>
        <dbReference type="Proteomes" id="UP000278733"/>
    </source>
</evidence>
<keyword evidence="3" id="KW-1003">Cell membrane</keyword>
<keyword evidence="4 8" id="KW-0812">Transmembrane</keyword>
<dbReference type="Proteomes" id="UP000278733">
    <property type="component" value="Chromosome"/>
</dbReference>
<comment type="similarity">
    <text evidence="2">Belongs to the MreD family.</text>
</comment>
<protein>
    <submittedName>
        <fullName evidence="9">Rod shape-determining protein MreD</fullName>
    </submittedName>
</protein>
<organism evidence="9 10">
    <name type="scientific">Rodentibacter pneumotropicus</name>
    <dbReference type="NCBI Taxonomy" id="758"/>
    <lineage>
        <taxon>Bacteria</taxon>
        <taxon>Pseudomonadati</taxon>
        <taxon>Pseudomonadota</taxon>
        <taxon>Gammaproteobacteria</taxon>
        <taxon>Pasteurellales</taxon>
        <taxon>Pasteurellaceae</taxon>
        <taxon>Rodentibacter</taxon>
    </lineage>
</organism>
<evidence type="ECO:0000256" key="8">
    <source>
        <dbReference type="SAM" id="Phobius"/>
    </source>
</evidence>
<reference evidence="9 10" key="1">
    <citation type="submission" date="2018-12" db="EMBL/GenBank/DDBJ databases">
        <authorList>
            <consortium name="Pathogen Informatics"/>
        </authorList>
    </citation>
    <scope>NUCLEOTIDE SEQUENCE [LARGE SCALE GENOMIC DNA]</scope>
    <source>
        <strain evidence="9 10">NCTC8284</strain>
    </source>
</reference>
<evidence type="ECO:0000256" key="4">
    <source>
        <dbReference type="ARBA" id="ARBA00022692"/>
    </source>
</evidence>
<dbReference type="AlphaFoldDB" id="A0A448MLR8"/>
<keyword evidence="5" id="KW-0133">Cell shape</keyword>
<feature type="transmembrane region" description="Helical" evidence="8">
    <location>
        <begin position="15"/>
        <end position="48"/>
    </location>
</feature>
<evidence type="ECO:0000256" key="2">
    <source>
        <dbReference type="ARBA" id="ARBA00007776"/>
    </source>
</evidence>
<dbReference type="InterPro" id="IPR026034">
    <property type="entry name" value="MreD_proteobac"/>
</dbReference>
<dbReference type="NCBIfam" id="TIGR03426">
    <property type="entry name" value="shape_MreD"/>
    <property type="match status" value="1"/>
</dbReference>
<dbReference type="EMBL" id="LR134405">
    <property type="protein sequence ID" value="VEH65963.1"/>
    <property type="molecule type" value="Genomic_DNA"/>
</dbReference>
<evidence type="ECO:0000256" key="7">
    <source>
        <dbReference type="ARBA" id="ARBA00023136"/>
    </source>
</evidence>
<dbReference type="PANTHER" id="PTHR37484:SF1">
    <property type="entry name" value="ROD SHAPE-DETERMINING PROTEIN MRED"/>
    <property type="match status" value="1"/>
</dbReference>
<dbReference type="KEGG" id="rpne:NCTC8284_01118"/>
<accession>A0A448MLR8</accession>
<sequence length="54" mass="5742">MLTYWALAIPNKVSIGIAFLLGVIWDIVLGSTLGIHALVLSVAFTLLLKLFGAS</sequence>